<dbReference type="OrthoDB" id="5364171at2759"/>
<name>A0A9N9IZD9_9GLOM</name>
<dbReference type="AlphaFoldDB" id="A0A9N9IZD9"/>
<sequence length="90" mass="10243">MGVFPDECTVDQWYNAVLKLKNLNPGEGKYSLEKVSPEWYTLDTEGDVLTFIDGVLETDLKEYRAKSFWLLLPDVGGLNMPIIPKQTFLS</sequence>
<reference evidence="1" key="1">
    <citation type="submission" date="2021-06" db="EMBL/GenBank/DDBJ databases">
        <authorList>
            <person name="Kallberg Y."/>
            <person name="Tangrot J."/>
            <person name="Rosling A."/>
        </authorList>
    </citation>
    <scope>NUCLEOTIDE SEQUENCE</scope>
    <source>
        <strain evidence="1">MA453B</strain>
    </source>
</reference>
<gene>
    <name evidence="1" type="ORF">DERYTH_LOCUS17452</name>
</gene>
<dbReference type="Proteomes" id="UP000789405">
    <property type="component" value="Unassembled WGS sequence"/>
</dbReference>
<protein>
    <submittedName>
        <fullName evidence="1">13456_t:CDS:1</fullName>
    </submittedName>
</protein>
<keyword evidence="2" id="KW-1185">Reference proteome</keyword>
<evidence type="ECO:0000313" key="2">
    <source>
        <dbReference type="Proteomes" id="UP000789405"/>
    </source>
</evidence>
<dbReference type="EMBL" id="CAJVPY010016466">
    <property type="protein sequence ID" value="CAG8757164.1"/>
    <property type="molecule type" value="Genomic_DNA"/>
</dbReference>
<organism evidence="1 2">
    <name type="scientific">Dentiscutata erythropus</name>
    <dbReference type="NCBI Taxonomy" id="1348616"/>
    <lineage>
        <taxon>Eukaryota</taxon>
        <taxon>Fungi</taxon>
        <taxon>Fungi incertae sedis</taxon>
        <taxon>Mucoromycota</taxon>
        <taxon>Glomeromycotina</taxon>
        <taxon>Glomeromycetes</taxon>
        <taxon>Diversisporales</taxon>
        <taxon>Gigasporaceae</taxon>
        <taxon>Dentiscutata</taxon>
    </lineage>
</organism>
<evidence type="ECO:0000313" key="1">
    <source>
        <dbReference type="EMBL" id="CAG8757164.1"/>
    </source>
</evidence>
<proteinExistence type="predicted"/>
<accession>A0A9N9IZD9</accession>
<comment type="caution">
    <text evidence="1">The sequence shown here is derived from an EMBL/GenBank/DDBJ whole genome shotgun (WGS) entry which is preliminary data.</text>
</comment>
<feature type="non-terminal residue" evidence="1">
    <location>
        <position position="90"/>
    </location>
</feature>